<keyword evidence="1" id="KW-0472">Membrane</keyword>
<gene>
    <name evidence="2" type="ORF">LJ757_06670</name>
</gene>
<protein>
    <submittedName>
        <fullName evidence="2">Uncharacterized protein</fullName>
    </submittedName>
</protein>
<keyword evidence="3" id="KW-1185">Reference proteome</keyword>
<reference evidence="2" key="1">
    <citation type="submission" date="2021-10" db="EMBL/GenBank/DDBJ databases">
        <title>Novel species in genus Arthrobacter.</title>
        <authorList>
            <person name="Liu Y."/>
        </authorList>
    </citation>
    <scope>NUCLEOTIDE SEQUENCE</scope>
    <source>
        <strain evidence="2">Zg-Y453</strain>
    </source>
</reference>
<evidence type="ECO:0000313" key="3">
    <source>
        <dbReference type="Proteomes" id="UP001139158"/>
    </source>
</evidence>
<dbReference type="RefSeq" id="WP_227895376.1">
    <property type="nucleotide sequence ID" value="NZ_CP099466.1"/>
</dbReference>
<evidence type="ECO:0000313" key="2">
    <source>
        <dbReference type="EMBL" id="MCC3297488.1"/>
    </source>
</evidence>
<organism evidence="2 3">
    <name type="scientific">Arthrobacter caoxuetaonis</name>
    <dbReference type="NCBI Taxonomy" id="2886935"/>
    <lineage>
        <taxon>Bacteria</taxon>
        <taxon>Bacillati</taxon>
        <taxon>Actinomycetota</taxon>
        <taxon>Actinomycetes</taxon>
        <taxon>Micrococcales</taxon>
        <taxon>Micrococcaceae</taxon>
        <taxon>Arthrobacter</taxon>
    </lineage>
</organism>
<feature type="transmembrane region" description="Helical" evidence="1">
    <location>
        <begin position="36"/>
        <end position="55"/>
    </location>
</feature>
<dbReference type="EMBL" id="JAJFZV010000005">
    <property type="protein sequence ID" value="MCC3297488.1"/>
    <property type="molecule type" value="Genomic_DNA"/>
</dbReference>
<evidence type="ECO:0000256" key="1">
    <source>
        <dbReference type="SAM" id="Phobius"/>
    </source>
</evidence>
<dbReference type="AlphaFoldDB" id="A0A9X1MCK9"/>
<dbReference type="Proteomes" id="UP001139158">
    <property type="component" value="Unassembled WGS sequence"/>
</dbReference>
<comment type="caution">
    <text evidence="2">The sequence shown here is derived from an EMBL/GenBank/DDBJ whole genome shotgun (WGS) entry which is preliminary data.</text>
</comment>
<accession>A0A9X1MCK9</accession>
<keyword evidence="1" id="KW-1133">Transmembrane helix</keyword>
<proteinExistence type="predicted"/>
<sequence length="56" mass="6119">MDPITSPGDELAGRLRAIREDEHQDPSRRALTNRELAAYVGTTAVLCLLGLLVMVL</sequence>
<keyword evidence="1" id="KW-0812">Transmembrane</keyword>
<name>A0A9X1MCK9_9MICC</name>